<dbReference type="NCBIfam" id="NF038146">
    <property type="entry name" value="LxmA_leader"/>
    <property type="match status" value="1"/>
</dbReference>
<organism evidence="1">
    <name type="scientific">Nonomuraea gerenzanensis</name>
    <dbReference type="NCBI Taxonomy" id="93944"/>
    <lineage>
        <taxon>Bacteria</taxon>
        <taxon>Bacillati</taxon>
        <taxon>Actinomycetota</taxon>
        <taxon>Actinomycetes</taxon>
        <taxon>Streptosporangiales</taxon>
        <taxon>Streptosporangiaceae</taxon>
        <taxon>Nonomuraea</taxon>
    </lineage>
</organism>
<reference evidence="1" key="1">
    <citation type="submission" date="2016-04" db="EMBL/GenBank/DDBJ databases">
        <authorList>
            <person name="Evans L.H."/>
            <person name="Alamgir A."/>
            <person name="Owens N."/>
            <person name="Weber N.D."/>
            <person name="Virtaneva K."/>
            <person name="Barbian K."/>
            <person name="Babar A."/>
            <person name="Rosenke K."/>
        </authorList>
    </citation>
    <scope>NUCLEOTIDE SEQUENCE</scope>
    <source>
        <strain evidence="1">Nono1</strain>
    </source>
</reference>
<sequence length="47" mass="5082">MAEKDLVDGFENYTDPEELAFDENGEEESPSTPWCIASIVITASAGC</sequence>
<gene>
    <name evidence="1" type="ORF">BN4615_P11049</name>
</gene>
<dbReference type="AlphaFoldDB" id="A0A1M4BL28"/>
<dbReference type="InterPro" id="IPR049906">
    <property type="entry name" value="LxmA-like_leader"/>
</dbReference>
<name>A0A1M4BL28_9ACTN</name>
<dbReference type="EMBL" id="LT559121">
    <property type="protein sequence ID" value="SAP16386.1"/>
    <property type="molecule type" value="Genomic_DNA"/>
</dbReference>
<proteinExistence type="predicted"/>
<dbReference type="RefSeq" id="WP_225276315.1">
    <property type="nucleotide sequence ID" value="NZ_CP084059.1"/>
</dbReference>
<protein>
    <submittedName>
        <fullName evidence="1">Uncharacterized protein</fullName>
    </submittedName>
</protein>
<evidence type="ECO:0000313" key="1">
    <source>
        <dbReference type="EMBL" id="SAP16386.1"/>
    </source>
</evidence>
<accession>A0A1M4BL28</accession>